<dbReference type="RefSeq" id="WP_055730158.1">
    <property type="nucleotide sequence ID" value="NZ_FUYX01000017.1"/>
</dbReference>
<keyword evidence="3" id="KW-0998">Cell outer membrane</keyword>
<feature type="chain" id="PRO_5014520452" evidence="6">
    <location>
        <begin position="28"/>
        <end position="185"/>
    </location>
</feature>
<dbReference type="InterPro" id="IPR036737">
    <property type="entry name" value="OmpA-like_sf"/>
</dbReference>
<evidence type="ECO:0000313" key="11">
    <source>
        <dbReference type="Proteomes" id="UP000190130"/>
    </source>
</evidence>
<dbReference type="PROSITE" id="PS51123">
    <property type="entry name" value="OMPA_2"/>
    <property type="match status" value="1"/>
</dbReference>
<evidence type="ECO:0000256" key="5">
    <source>
        <dbReference type="SAM" id="MobiDB-lite"/>
    </source>
</evidence>
<dbReference type="PANTHER" id="PTHR30329">
    <property type="entry name" value="STATOR ELEMENT OF FLAGELLAR MOTOR COMPLEX"/>
    <property type="match status" value="1"/>
</dbReference>
<dbReference type="STRING" id="53254.SAMN05660750_04579"/>
<evidence type="ECO:0000256" key="6">
    <source>
        <dbReference type="SAM" id="SignalP"/>
    </source>
</evidence>
<feature type="signal peptide" evidence="6">
    <location>
        <begin position="1"/>
        <end position="27"/>
    </location>
</feature>
<evidence type="ECO:0000259" key="7">
    <source>
        <dbReference type="PROSITE" id="PS51123"/>
    </source>
</evidence>
<feature type="compositionally biased region" description="Basic and acidic residues" evidence="5">
    <location>
        <begin position="174"/>
        <end position="185"/>
    </location>
</feature>
<keyword evidence="6" id="KW-0732">Signal</keyword>
<keyword evidence="10" id="KW-1185">Reference proteome</keyword>
<dbReference type="PANTHER" id="PTHR30329:SF21">
    <property type="entry name" value="LIPOPROTEIN YIAD-RELATED"/>
    <property type="match status" value="1"/>
</dbReference>
<sequence length="185" mass="19638">MRKRSGFIAFVALTGAAVLSVAGPAAAQTYKAEDIVKHFGPAAAPKPGVTRGLCVGTEAECARAGHAVEIVKPPSAFDLVVKFKYDSDVLEPEAKLNLDEFAKALKAPQLSAQTFMVEGHTDAAGAPGYNLNLSQRRAQAVVRYLGQHGVEASRLIAKGYGQSRPIAPDPLSGDNRRVETRLRAE</sequence>
<dbReference type="EMBL" id="FUYX01000017">
    <property type="protein sequence ID" value="SKC13353.1"/>
    <property type="molecule type" value="Genomic_DNA"/>
</dbReference>
<gene>
    <name evidence="8" type="ORF">ARD30_21395</name>
    <name evidence="9" type="ORF">SAMN05660750_04579</name>
</gene>
<dbReference type="InterPro" id="IPR006664">
    <property type="entry name" value="OMP_bac"/>
</dbReference>
<evidence type="ECO:0000256" key="3">
    <source>
        <dbReference type="ARBA" id="ARBA00023237"/>
    </source>
</evidence>
<dbReference type="CDD" id="cd07185">
    <property type="entry name" value="OmpA_C-like"/>
    <property type="match status" value="1"/>
</dbReference>
<dbReference type="PRINTS" id="PR01021">
    <property type="entry name" value="OMPADOMAIN"/>
</dbReference>
<dbReference type="Proteomes" id="UP000190130">
    <property type="component" value="Unassembled WGS sequence"/>
</dbReference>
<organism evidence="8 10">
    <name type="scientific">Bosea thiooxidans</name>
    <dbReference type="NCBI Taxonomy" id="53254"/>
    <lineage>
        <taxon>Bacteria</taxon>
        <taxon>Pseudomonadati</taxon>
        <taxon>Pseudomonadota</taxon>
        <taxon>Alphaproteobacteria</taxon>
        <taxon>Hyphomicrobiales</taxon>
        <taxon>Boseaceae</taxon>
        <taxon>Bosea</taxon>
    </lineage>
</organism>
<dbReference type="OrthoDB" id="9814546at2"/>
<evidence type="ECO:0000313" key="8">
    <source>
        <dbReference type="EMBL" id="KQK28523.1"/>
    </source>
</evidence>
<dbReference type="Proteomes" id="UP000051562">
    <property type="component" value="Unassembled WGS sequence"/>
</dbReference>
<name>A0A0Q3KFD4_9HYPH</name>
<dbReference type="GO" id="GO:0009279">
    <property type="term" value="C:cell outer membrane"/>
    <property type="evidence" value="ECO:0007669"/>
    <property type="project" value="UniProtKB-SubCell"/>
</dbReference>
<reference evidence="8 10" key="1">
    <citation type="submission" date="2015-10" db="EMBL/GenBank/DDBJ databases">
        <title>Draft genome of Bosea thiooxidans.</title>
        <authorList>
            <person name="Wang X."/>
        </authorList>
    </citation>
    <scope>NUCLEOTIDE SEQUENCE [LARGE SCALE GENOMIC DNA]</scope>
    <source>
        <strain evidence="8 10">CGMCC 9174</strain>
    </source>
</reference>
<feature type="domain" description="OmpA-like" evidence="7">
    <location>
        <begin position="70"/>
        <end position="185"/>
    </location>
</feature>
<dbReference type="Gene3D" id="3.30.1330.60">
    <property type="entry name" value="OmpA-like domain"/>
    <property type="match status" value="1"/>
</dbReference>
<accession>A0A0Q3KFD4</accession>
<feature type="region of interest" description="Disordered" evidence="5">
    <location>
        <begin position="164"/>
        <end position="185"/>
    </location>
</feature>
<evidence type="ECO:0000256" key="4">
    <source>
        <dbReference type="PROSITE-ProRule" id="PRU00473"/>
    </source>
</evidence>
<evidence type="ECO:0000313" key="10">
    <source>
        <dbReference type="Proteomes" id="UP000051562"/>
    </source>
</evidence>
<dbReference type="AlphaFoldDB" id="A0A0Q3KFD4"/>
<evidence type="ECO:0000313" key="9">
    <source>
        <dbReference type="EMBL" id="SKC13353.1"/>
    </source>
</evidence>
<dbReference type="SUPFAM" id="SSF103088">
    <property type="entry name" value="OmpA-like"/>
    <property type="match status" value="1"/>
</dbReference>
<dbReference type="InterPro" id="IPR006665">
    <property type="entry name" value="OmpA-like"/>
</dbReference>
<evidence type="ECO:0000256" key="2">
    <source>
        <dbReference type="ARBA" id="ARBA00023136"/>
    </source>
</evidence>
<evidence type="ECO:0000256" key="1">
    <source>
        <dbReference type="ARBA" id="ARBA00004442"/>
    </source>
</evidence>
<comment type="subcellular location">
    <subcellularLocation>
        <location evidence="1">Cell outer membrane</location>
    </subcellularLocation>
</comment>
<reference evidence="9 11" key="2">
    <citation type="submission" date="2017-02" db="EMBL/GenBank/DDBJ databases">
        <authorList>
            <person name="Peterson S.W."/>
        </authorList>
    </citation>
    <scope>NUCLEOTIDE SEQUENCE [LARGE SCALE GENOMIC DNA]</scope>
    <source>
        <strain evidence="9 11">DSM 9653</strain>
    </source>
</reference>
<dbReference type="EMBL" id="LMAR01000068">
    <property type="protein sequence ID" value="KQK28523.1"/>
    <property type="molecule type" value="Genomic_DNA"/>
</dbReference>
<dbReference type="Pfam" id="PF00691">
    <property type="entry name" value="OmpA"/>
    <property type="match status" value="1"/>
</dbReference>
<protein>
    <submittedName>
        <fullName evidence="9">Outer membrane protein OmpA</fullName>
    </submittedName>
</protein>
<keyword evidence="2 4" id="KW-0472">Membrane</keyword>
<dbReference type="InterPro" id="IPR050330">
    <property type="entry name" value="Bact_OuterMem_StrucFunc"/>
</dbReference>
<proteinExistence type="predicted"/>